<evidence type="ECO:0000313" key="2">
    <source>
        <dbReference type="Proteomes" id="UP001148299"/>
    </source>
</evidence>
<dbReference type="AlphaFoldDB" id="A0A9W9RDA0"/>
<sequence length="198" mass="23004">MGIREQIPSLMICLGKDQECYNFVKWWTFSTWRGERWGEKSIENANPLESSDWYYDIHGSVLPHAVSMTLLNIKLMYVLMSQLEDESDNCGSVIEAMESVRESSFMKNPEMKNCKNKLAEIEKVKDHIRRLYTFVDKTNSLFWPALVEPDEHLGIIPDEFGIGGKCQMQMTLNYTYDSWDNFKPAIEIIARALKGEMI</sequence>
<protein>
    <submittedName>
        <fullName evidence="1">Uncharacterized protein</fullName>
    </submittedName>
</protein>
<name>A0A9W9RDA0_PENBR</name>
<reference evidence="1" key="1">
    <citation type="submission" date="2022-12" db="EMBL/GenBank/DDBJ databases">
        <authorList>
            <person name="Petersen C."/>
        </authorList>
    </citation>
    <scope>NUCLEOTIDE SEQUENCE</scope>
    <source>
        <strain evidence="1">IBT 35675</strain>
    </source>
</reference>
<gene>
    <name evidence="1" type="ORF">N7541_004548</name>
</gene>
<reference evidence="1" key="2">
    <citation type="journal article" date="2023" name="IMA Fungus">
        <title>Comparative genomic study of the Penicillium genus elucidates a diverse pangenome and 15 lateral gene transfer events.</title>
        <authorList>
            <person name="Petersen C."/>
            <person name="Sorensen T."/>
            <person name="Nielsen M.R."/>
            <person name="Sondergaard T.E."/>
            <person name="Sorensen J.L."/>
            <person name="Fitzpatrick D.A."/>
            <person name="Frisvad J.C."/>
            <person name="Nielsen K.L."/>
        </authorList>
    </citation>
    <scope>NUCLEOTIDE SEQUENCE</scope>
    <source>
        <strain evidence="1">IBT 35675</strain>
    </source>
</reference>
<dbReference type="Proteomes" id="UP001148299">
    <property type="component" value="Unassembled WGS sequence"/>
</dbReference>
<evidence type="ECO:0000313" key="1">
    <source>
        <dbReference type="EMBL" id="KAJ5357390.1"/>
    </source>
</evidence>
<organism evidence="1 2">
    <name type="scientific">Penicillium brevicompactum</name>
    <dbReference type="NCBI Taxonomy" id="5074"/>
    <lineage>
        <taxon>Eukaryota</taxon>
        <taxon>Fungi</taxon>
        <taxon>Dikarya</taxon>
        <taxon>Ascomycota</taxon>
        <taxon>Pezizomycotina</taxon>
        <taxon>Eurotiomycetes</taxon>
        <taxon>Eurotiomycetidae</taxon>
        <taxon>Eurotiales</taxon>
        <taxon>Aspergillaceae</taxon>
        <taxon>Penicillium</taxon>
    </lineage>
</organism>
<comment type="caution">
    <text evidence="1">The sequence shown here is derived from an EMBL/GenBank/DDBJ whole genome shotgun (WGS) entry which is preliminary data.</text>
</comment>
<proteinExistence type="predicted"/>
<keyword evidence="2" id="KW-1185">Reference proteome</keyword>
<accession>A0A9W9RDA0</accession>
<dbReference type="EMBL" id="JAPZBR010000003">
    <property type="protein sequence ID" value="KAJ5357390.1"/>
    <property type="molecule type" value="Genomic_DNA"/>
</dbReference>